<dbReference type="Pfam" id="PF07690">
    <property type="entry name" value="MFS_1"/>
    <property type="match status" value="1"/>
</dbReference>
<dbReference type="SUPFAM" id="SSF103473">
    <property type="entry name" value="MFS general substrate transporter"/>
    <property type="match status" value="1"/>
</dbReference>
<evidence type="ECO:0000313" key="9">
    <source>
        <dbReference type="Proteomes" id="UP000996601"/>
    </source>
</evidence>
<dbReference type="Gene3D" id="1.20.1250.20">
    <property type="entry name" value="MFS general substrate transporter like domains"/>
    <property type="match status" value="2"/>
</dbReference>
<proteinExistence type="predicted"/>
<evidence type="ECO:0000256" key="3">
    <source>
        <dbReference type="ARBA" id="ARBA00022692"/>
    </source>
</evidence>
<sequence length="418" mass="43137">MPAEHPVSEHPLPLAALSSGQPPLSRLTVTLIILALAVGSFGIGTGEFAIMGLLPDVAGTFGVTTAEAGYVISAYALGVVVGAPVIAVIGARFRRRDLLLVLMGLFAAGNLASAVAPTFESFMLFRFLSGLPHGAYFGVAALVAASMVPVNKRTQAVGKVMLGLTLATLIGTPLAAYFGQLLDWQYMFVAVGITGLLTVALIALFLPRDKRPKGINALTELGALKRKQVWLTLGIAATGFCGMFAVFTYISPIVTEVAGLNVNMVPVIMAIFGCGMIVGNIFGAKLADISLMRTIGCSLALYFFVLIALSLTAENPILLGVCCFLIGCSFVVGPALQTRLMDVAGDAQTLAAALNHSAFNVANALGALLGGLAISGGYGYGSMGFVGAATAVIGFGVFLVSLTLEKIDREATPVCPAE</sequence>
<dbReference type="CDD" id="cd17324">
    <property type="entry name" value="MFS_NepI_like"/>
    <property type="match status" value="1"/>
</dbReference>
<feature type="transmembrane region" description="Helical" evidence="6">
    <location>
        <begin position="70"/>
        <end position="91"/>
    </location>
</feature>
<organism evidence="8 9">
    <name type="scientific">Shinella lacus</name>
    <dbReference type="NCBI Taxonomy" id="2654216"/>
    <lineage>
        <taxon>Bacteria</taxon>
        <taxon>Pseudomonadati</taxon>
        <taxon>Pseudomonadota</taxon>
        <taxon>Alphaproteobacteria</taxon>
        <taxon>Hyphomicrobiales</taxon>
        <taxon>Rhizobiaceae</taxon>
        <taxon>Shinella</taxon>
    </lineage>
</organism>
<evidence type="ECO:0000256" key="2">
    <source>
        <dbReference type="ARBA" id="ARBA00022475"/>
    </source>
</evidence>
<feature type="transmembrane region" description="Helical" evidence="6">
    <location>
        <begin position="98"/>
        <end position="119"/>
    </location>
</feature>
<keyword evidence="4 6" id="KW-1133">Transmembrane helix</keyword>
<feature type="transmembrane region" description="Helical" evidence="6">
    <location>
        <begin position="384"/>
        <end position="404"/>
    </location>
</feature>
<evidence type="ECO:0000256" key="4">
    <source>
        <dbReference type="ARBA" id="ARBA00022989"/>
    </source>
</evidence>
<name>A0ABT1RGH5_9HYPH</name>
<feature type="transmembrane region" description="Helical" evidence="6">
    <location>
        <begin position="262"/>
        <end position="282"/>
    </location>
</feature>
<dbReference type="Proteomes" id="UP000996601">
    <property type="component" value="Unassembled WGS sequence"/>
</dbReference>
<dbReference type="EMBL" id="WHSB02000018">
    <property type="protein sequence ID" value="MCQ4634297.1"/>
    <property type="molecule type" value="Genomic_DNA"/>
</dbReference>
<reference evidence="8" key="1">
    <citation type="submission" date="2021-07" db="EMBL/GenBank/DDBJ databases">
        <title>Shinella sp. nov., a novel member of the genus Shinella from water.</title>
        <authorList>
            <person name="Deng Y."/>
        </authorList>
    </citation>
    <scope>NUCLEOTIDE SEQUENCE</scope>
    <source>
        <strain evidence="8">CPCC 100929</strain>
    </source>
</reference>
<evidence type="ECO:0000259" key="7">
    <source>
        <dbReference type="PROSITE" id="PS50850"/>
    </source>
</evidence>
<keyword evidence="2" id="KW-1003">Cell membrane</keyword>
<comment type="subcellular location">
    <subcellularLocation>
        <location evidence="1">Cell membrane</location>
        <topology evidence="1">Multi-pass membrane protein</topology>
    </subcellularLocation>
</comment>
<evidence type="ECO:0000313" key="8">
    <source>
        <dbReference type="EMBL" id="MCQ4634297.1"/>
    </source>
</evidence>
<dbReference type="InterPro" id="IPR050189">
    <property type="entry name" value="MFS_Efflux_Transporters"/>
</dbReference>
<feature type="transmembrane region" description="Helical" evidence="6">
    <location>
        <begin position="160"/>
        <end position="178"/>
    </location>
</feature>
<feature type="transmembrane region" description="Helical" evidence="6">
    <location>
        <begin position="131"/>
        <end position="148"/>
    </location>
</feature>
<evidence type="ECO:0000256" key="6">
    <source>
        <dbReference type="SAM" id="Phobius"/>
    </source>
</evidence>
<keyword evidence="9" id="KW-1185">Reference proteome</keyword>
<dbReference type="InterPro" id="IPR011701">
    <property type="entry name" value="MFS"/>
</dbReference>
<dbReference type="InterPro" id="IPR020846">
    <property type="entry name" value="MFS_dom"/>
</dbReference>
<protein>
    <submittedName>
        <fullName evidence="8">MFS transporter</fullName>
    </submittedName>
</protein>
<feature type="transmembrane region" description="Helical" evidence="6">
    <location>
        <begin position="357"/>
        <end position="378"/>
    </location>
</feature>
<feature type="transmembrane region" description="Helical" evidence="6">
    <location>
        <begin position="294"/>
        <end position="311"/>
    </location>
</feature>
<feature type="transmembrane region" description="Helical" evidence="6">
    <location>
        <begin position="184"/>
        <end position="207"/>
    </location>
</feature>
<dbReference type="PANTHER" id="PTHR43124">
    <property type="entry name" value="PURINE EFFLUX PUMP PBUE"/>
    <property type="match status" value="1"/>
</dbReference>
<dbReference type="PANTHER" id="PTHR43124:SF3">
    <property type="entry name" value="CHLORAMPHENICOL EFFLUX PUMP RV0191"/>
    <property type="match status" value="1"/>
</dbReference>
<evidence type="ECO:0000256" key="1">
    <source>
        <dbReference type="ARBA" id="ARBA00004651"/>
    </source>
</evidence>
<gene>
    <name evidence="8" type="ORF">GB927_029965</name>
</gene>
<keyword evidence="5 6" id="KW-0472">Membrane</keyword>
<feature type="transmembrane region" description="Helical" evidence="6">
    <location>
        <begin position="27"/>
        <end position="50"/>
    </location>
</feature>
<dbReference type="InterPro" id="IPR036259">
    <property type="entry name" value="MFS_trans_sf"/>
</dbReference>
<accession>A0ABT1RGH5</accession>
<evidence type="ECO:0000256" key="5">
    <source>
        <dbReference type="ARBA" id="ARBA00023136"/>
    </source>
</evidence>
<feature type="transmembrane region" description="Helical" evidence="6">
    <location>
        <begin position="317"/>
        <end position="336"/>
    </location>
</feature>
<keyword evidence="3 6" id="KW-0812">Transmembrane</keyword>
<comment type="caution">
    <text evidence="8">The sequence shown here is derived from an EMBL/GenBank/DDBJ whole genome shotgun (WGS) entry which is preliminary data.</text>
</comment>
<feature type="transmembrane region" description="Helical" evidence="6">
    <location>
        <begin position="228"/>
        <end position="250"/>
    </location>
</feature>
<feature type="domain" description="Major facilitator superfamily (MFS) profile" evidence="7">
    <location>
        <begin position="32"/>
        <end position="406"/>
    </location>
</feature>
<dbReference type="PROSITE" id="PS50850">
    <property type="entry name" value="MFS"/>
    <property type="match status" value="1"/>
</dbReference>